<feature type="compositionally biased region" description="Basic and acidic residues" evidence="4">
    <location>
        <begin position="110"/>
        <end position="128"/>
    </location>
</feature>
<feature type="repeat" description="RCC1" evidence="3">
    <location>
        <begin position="588"/>
        <end position="641"/>
    </location>
</feature>
<dbReference type="EMBL" id="LSSN01000002">
    <property type="protein sequence ID" value="OMJ26600.1"/>
    <property type="molecule type" value="Genomic_DNA"/>
</dbReference>
<feature type="compositionally biased region" description="Basic and acidic residues" evidence="4">
    <location>
        <begin position="163"/>
        <end position="172"/>
    </location>
</feature>
<gene>
    <name evidence="6" type="ORF">AYI70_g27</name>
</gene>
<feature type="region of interest" description="Disordered" evidence="4">
    <location>
        <begin position="1"/>
        <end position="185"/>
    </location>
</feature>
<dbReference type="PRINTS" id="PR00633">
    <property type="entry name" value="RCCNDNSATION"/>
</dbReference>
<dbReference type="PANTHER" id="PTHR45982">
    <property type="entry name" value="REGULATOR OF CHROMOSOME CONDENSATION"/>
    <property type="match status" value="1"/>
</dbReference>
<keyword evidence="7" id="KW-1185">Reference proteome</keyword>
<feature type="compositionally biased region" description="Basic residues" evidence="4">
    <location>
        <begin position="173"/>
        <end position="182"/>
    </location>
</feature>
<keyword evidence="2" id="KW-0677">Repeat</keyword>
<protein>
    <submittedName>
        <fullName evidence="6">Protein pim1</fullName>
    </submittedName>
</protein>
<dbReference type="PANTHER" id="PTHR45982:SF1">
    <property type="entry name" value="REGULATOR OF CHROMOSOME CONDENSATION"/>
    <property type="match status" value="1"/>
</dbReference>
<evidence type="ECO:0000313" key="6">
    <source>
        <dbReference type="EMBL" id="OMJ26600.1"/>
    </source>
</evidence>
<dbReference type="InterPro" id="IPR009091">
    <property type="entry name" value="RCC1/BLIP-II"/>
</dbReference>
<name>A0A1R1YI66_9FUNG</name>
<sequence>MAKATKSKTEKPSKIAASKSDDSANRTSSRKRKFVEEPVAATSTKQNKSKKVKSVTAKTSKTKEKVTNHKASTSKTTKKPNATPKNTEKKPTKAAEKNKNKKQSNVAPKKAADKAKKSSKKEAFEKKVASAMSKTKKNSASAVLKSKLSPIPVPKSKKKKASKSKDLGELVKKAPKRRKAKKQVTEERVILPLPSAPKKYMTKKGAVEINKFPQLKTSVGSVLIFGNGDCGQLGLSDDVQERKKPTIIQDLESKRIVDISSGGLHNIAITEDGKLWSWGCNDQKALGRSGDEYVPMPVEGVDGLVFVKVSCGDSISVALTNEGRVYTWGTYRSSEGILGHSDGTEVQSLPLMVDLLSNIKICDIATGVDHVLALSVTGDVFCWGNGQQHQLGRKVIERRKLAGLHPQKLSLKGIKLIGAGAYHSFAVSVKNELFSWGLNNFGQCGLNQGSGGDEPVVEVPTEVSSLAGQDIVKVSGGEHHTIVMNSKGELFAFGRSDSFQTGLPLETIEKFAREKEEELHKSEKKNKSKAVSNTDSENNENATVENTANTSTGFKKMVPVPSQIPNLPEIDNFVCGSNHNLAISKSDKKLYSWGYGDMLQCGNGEEEDVQVPTLVTGKNIDSRQIYLVSAGGQHSVILATLSEGALNKPAPTPAPAATAAADGQPESSVVSNNSGESASA</sequence>
<feature type="compositionally biased region" description="Basic and acidic residues" evidence="4">
    <location>
        <begin position="7"/>
        <end position="24"/>
    </location>
</feature>
<comment type="caution">
    <text evidence="6">The sequence shown here is derived from an EMBL/GenBank/DDBJ whole genome shotgun (WGS) entry which is preliminary data.</text>
</comment>
<feature type="repeat" description="RCC1" evidence="3">
    <location>
        <begin position="273"/>
        <end position="322"/>
    </location>
</feature>
<dbReference type="InterPro" id="IPR000408">
    <property type="entry name" value="Reg_chr_condens"/>
</dbReference>
<organism evidence="6 7">
    <name type="scientific">Smittium culicis</name>
    <dbReference type="NCBI Taxonomy" id="133412"/>
    <lineage>
        <taxon>Eukaryota</taxon>
        <taxon>Fungi</taxon>
        <taxon>Fungi incertae sedis</taxon>
        <taxon>Zoopagomycota</taxon>
        <taxon>Kickxellomycotina</taxon>
        <taxon>Harpellomycetes</taxon>
        <taxon>Harpellales</taxon>
        <taxon>Legeriomycetaceae</taxon>
        <taxon>Smittium</taxon>
    </lineage>
</organism>
<feature type="compositionally biased region" description="Low complexity" evidence="4">
    <location>
        <begin position="70"/>
        <end position="85"/>
    </location>
</feature>
<feature type="compositionally biased region" description="Low complexity" evidence="4">
    <location>
        <begin position="539"/>
        <end position="552"/>
    </location>
</feature>
<evidence type="ECO:0000256" key="4">
    <source>
        <dbReference type="SAM" id="MobiDB-lite"/>
    </source>
</evidence>
<dbReference type="AlphaFoldDB" id="A0A1R1YI66"/>
<dbReference type="InterPro" id="IPR058923">
    <property type="entry name" value="RCC1-like_dom"/>
</dbReference>
<evidence type="ECO:0000256" key="1">
    <source>
        <dbReference type="ARBA" id="ARBA00022658"/>
    </source>
</evidence>
<feature type="region of interest" description="Disordered" evidence="4">
    <location>
        <begin position="645"/>
        <end position="680"/>
    </location>
</feature>
<dbReference type="GO" id="GO:0005085">
    <property type="term" value="F:guanyl-nucleotide exchange factor activity"/>
    <property type="evidence" value="ECO:0007669"/>
    <property type="project" value="TreeGrafter"/>
</dbReference>
<dbReference type="Pfam" id="PF25390">
    <property type="entry name" value="WD40_RLD"/>
    <property type="match status" value="1"/>
</dbReference>
<dbReference type="SUPFAM" id="SSF50985">
    <property type="entry name" value="RCC1/BLIP-II"/>
    <property type="match status" value="1"/>
</dbReference>
<reference evidence="6 7" key="1">
    <citation type="submission" date="2017-01" db="EMBL/GenBank/DDBJ databases">
        <authorList>
            <person name="Mah S.A."/>
            <person name="Swanson W.J."/>
            <person name="Moy G.W."/>
            <person name="Vacquier V.D."/>
        </authorList>
    </citation>
    <scope>NUCLEOTIDE SEQUENCE [LARGE SCALE GENOMIC DNA]</scope>
    <source>
        <strain evidence="6 7">GSMNP</strain>
    </source>
</reference>
<dbReference type="PROSITE" id="PS00626">
    <property type="entry name" value="RCC1_2"/>
    <property type="match status" value="2"/>
</dbReference>
<dbReference type="STRING" id="133412.A0A1R1YI66"/>
<feature type="compositionally biased region" description="Basic and acidic residues" evidence="4">
    <location>
        <begin position="86"/>
        <end position="98"/>
    </location>
</feature>
<feature type="repeat" description="RCC1" evidence="3">
    <location>
        <begin position="378"/>
        <end position="430"/>
    </location>
</feature>
<proteinExistence type="predicted"/>
<feature type="repeat" description="RCC1" evidence="3">
    <location>
        <begin position="431"/>
        <end position="487"/>
    </location>
</feature>
<feature type="compositionally biased region" description="Low complexity" evidence="4">
    <location>
        <begin position="655"/>
        <end position="680"/>
    </location>
</feature>
<dbReference type="GO" id="GO:0005737">
    <property type="term" value="C:cytoplasm"/>
    <property type="evidence" value="ECO:0007669"/>
    <property type="project" value="TreeGrafter"/>
</dbReference>
<dbReference type="InterPro" id="IPR051553">
    <property type="entry name" value="Ran_GTPase-activating"/>
</dbReference>
<evidence type="ECO:0000256" key="3">
    <source>
        <dbReference type="PROSITE-ProRule" id="PRU00235"/>
    </source>
</evidence>
<evidence type="ECO:0000256" key="2">
    <source>
        <dbReference type="ARBA" id="ARBA00022737"/>
    </source>
</evidence>
<evidence type="ECO:0000313" key="7">
    <source>
        <dbReference type="Proteomes" id="UP000187283"/>
    </source>
</evidence>
<dbReference type="PROSITE" id="PS50012">
    <property type="entry name" value="RCC1_3"/>
    <property type="match status" value="6"/>
</dbReference>
<dbReference type="Gene3D" id="2.130.10.30">
    <property type="entry name" value="Regulator of chromosome condensation 1/beta-lactamase-inhibitor protein II"/>
    <property type="match status" value="1"/>
</dbReference>
<accession>A0A1R1YI66</accession>
<keyword evidence="1" id="KW-0344">Guanine-nucleotide releasing factor</keyword>
<feature type="repeat" description="RCC1" evidence="3">
    <location>
        <begin position="323"/>
        <end position="377"/>
    </location>
</feature>
<feature type="domain" description="RCC1-like" evidence="5">
    <location>
        <begin position="222"/>
        <end position="637"/>
    </location>
</feature>
<dbReference type="Proteomes" id="UP000187283">
    <property type="component" value="Unassembled WGS sequence"/>
</dbReference>
<dbReference type="OrthoDB" id="61110at2759"/>
<feature type="repeat" description="RCC1" evidence="3">
    <location>
        <begin position="220"/>
        <end position="272"/>
    </location>
</feature>
<feature type="region of interest" description="Disordered" evidence="4">
    <location>
        <begin position="514"/>
        <end position="557"/>
    </location>
</feature>
<evidence type="ECO:0000259" key="5">
    <source>
        <dbReference type="Pfam" id="PF25390"/>
    </source>
</evidence>